<dbReference type="AlphaFoldDB" id="A0A4T7BAM9"/>
<dbReference type="EMBL" id="VZEL01000068">
    <property type="protein sequence ID" value="KAB0121414.1"/>
    <property type="molecule type" value="Genomic_DNA"/>
</dbReference>
<evidence type="ECO:0000313" key="2">
    <source>
        <dbReference type="Proteomes" id="UP000327073"/>
    </source>
</evidence>
<accession>A0A4T7BAM9</accession>
<comment type="caution">
    <text evidence="1">The sequence shown here is derived from an EMBL/GenBank/DDBJ whole genome shotgun (WGS) entry which is preliminary data.</text>
</comment>
<dbReference type="Proteomes" id="UP000327073">
    <property type="component" value="Unassembled WGS sequence"/>
</dbReference>
<name>A0A4T7BAM9_ECOLX</name>
<proteinExistence type="predicted"/>
<protein>
    <submittedName>
        <fullName evidence="1">Uncharacterized protein</fullName>
    </submittedName>
</protein>
<sequence>MLSTHPTARSFWFIFVSRNKNSKRPDDAWGQPNTGAYSSTFGVPENMQSVLSNADELLLIHLTKEKRSESLVCLNIQQNPQGVSRSVPGVYESHNIDRDDIYEWLFYPMVVLCVPVNGGLPLDR</sequence>
<reference evidence="1 2" key="1">
    <citation type="submission" date="2019-03" db="EMBL/GenBank/DDBJ databases">
        <title>Whole Genome Sequencing of Shiga-Toxin Escherichia coli Strains from Nebraska.</title>
        <authorList>
            <person name="Abdalhamid B."/>
            <person name="Mccutchen E.L."/>
            <person name="Bouska A.C."/>
            <person name="Hinrichs S.H."/>
            <person name="Iwen P.C."/>
        </authorList>
    </citation>
    <scope>NUCLEOTIDE SEQUENCE [LARGE SCALE GENOMIC DNA]</scope>
    <source>
        <strain evidence="1 2">STEC_170836</strain>
    </source>
</reference>
<dbReference type="RefSeq" id="WP_106425492.1">
    <property type="nucleotide sequence ID" value="NZ_CP009104.1"/>
</dbReference>
<gene>
    <name evidence="1" type="ORF">F7F11_25730</name>
</gene>
<evidence type="ECO:0000313" key="1">
    <source>
        <dbReference type="EMBL" id="KAB0121414.1"/>
    </source>
</evidence>
<organism evidence="1 2">
    <name type="scientific">Escherichia coli</name>
    <dbReference type="NCBI Taxonomy" id="562"/>
    <lineage>
        <taxon>Bacteria</taxon>
        <taxon>Pseudomonadati</taxon>
        <taxon>Pseudomonadota</taxon>
        <taxon>Gammaproteobacteria</taxon>
        <taxon>Enterobacterales</taxon>
        <taxon>Enterobacteriaceae</taxon>
        <taxon>Escherichia</taxon>
    </lineage>
</organism>